<evidence type="ECO:0000313" key="2">
    <source>
        <dbReference type="EMBL" id="KAK1566195.1"/>
    </source>
</evidence>
<organism evidence="2 3">
    <name type="scientific">Colletotrichum navitas</name>
    <dbReference type="NCBI Taxonomy" id="681940"/>
    <lineage>
        <taxon>Eukaryota</taxon>
        <taxon>Fungi</taxon>
        <taxon>Dikarya</taxon>
        <taxon>Ascomycota</taxon>
        <taxon>Pezizomycotina</taxon>
        <taxon>Sordariomycetes</taxon>
        <taxon>Hypocreomycetidae</taxon>
        <taxon>Glomerellales</taxon>
        <taxon>Glomerellaceae</taxon>
        <taxon>Colletotrichum</taxon>
        <taxon>Colletotrichum graminicola species complex</taxon>
    </lineage>
</organism>
<evidence type="ECO:0000313" key="3">
    <source>
        <dbReference type="Proteomes" id="UP001230504"/>
    </source>
</evidence>
<comment type="caution">
    <text evidence="2">The sequence shown here is derived from an EMBL/GenBank/DDBJ whole genome shotgun (WGS) entry which is preliminary data.</text>
</comment>
<dbReference type="AlphaFoldDB" id="A0AAD8UYM5"/>
<reference evidence="2" key="1">
    <citation type="submission" date="2021-06" db="EMBL/GenBank/DDBJ databases">
        <title>Comparative genomics, transcriptomics and evolutionary studies reveal genomic signatures of adaptation to plant cell wall in hemibiotrophic fungi.</title>
        <authorList>
            <consortium name="DOE Joint Genome Institute"/>
            <person name="Baroncelli R."/>
            <person name="Diaz J.F."/>
            <person name="Benocci T."/>
            <person name="Peng M."/>
            <person name="Battaglia E."/>
            <person name="Haridas S."/>
            <person name="Andreopoulos W."/>
            <person name="Labutti K."/>
            <person name="Pangilinan J."/>
            <person name="Floch G.L."/>
            <person name="Makela M.R."/>
            <person name="Henrissat B."/>
            <person name="Grigoriev I.V."/>
            <person name="Crouch J.A."/>
            <person name="De Vries R.P."/>
            <person name="Sukno S.A."/>
            <person name="Thon M.R."/>
        </authorList>
    </citation>
    <scope>NUCLEOTIDE SEQUENCE</scope>
    <source>
        <strain evidence="2">CBS 125086</strain>
    </source>
</reference>
<feature type="region of interest" description="Disordered" evidence="1">
    <location>
        <begin position="1"/>
        <end position="37"/>
    </location>
</feature>
<feature type="compositionally biased region" description="Basic and acidic residues" evidence="1">
    <location>
        <begin position="1"/>
        <end position="29"/>
    </location>
</feature>
<name>A0AAD8UYM5_9PEZI</name>
<accession>A0AAD8UYM5</accession>
<feature type="compositionally biased region" description="Basic residues" evidence="1">
    <location>
        <begin position="170"/>
        <end position="190"/>
    </location>
</feature>
<sequence>MNRQRRTEKTTEQKTYRWKERQTDRETVPPRRLASPHNRRIASRRIASHLFYCNRNPRPFQSITHEAAQQPVLGLATRTNRLSTSRPVLSLSLTSFSSSSLELQTKNHPSLEYISCPPFASPHVRPTILLFLSLSRPTDNKQCLSLTSLFLLLPPSRLASPRPSLNLARRSSHKTLPHPALHHQSHCTGT</sequence>
<proteinExistence type="predicted"/>
<keyword evidence="3" id="KW-1185">Reference proteome</keyword>
<gene>
    <name evidence="2" type="ORF">LY79DRAFT_104569</name>
</gene>
<protein>
    <submittedName>
        <fullName evidence="2">Uncharacterized protein</fullName>
    </submittedName>
</protein>
<dbReference type="EMBL" id="JAHLJV010000154">
    <property type="protein sequence ID" value="KAK1566195.1"/>
    <property type="molecule type" value="Genomic_DNA"/>
</dbReference>
<dbReference type="Proteomes" id="UP001230504">
    <property type="component" value="Unassembled WGS sequence"/>
</dbReference>
<dbReference type="GeneID" id="85434894"/>
<dbReference type="RefSeq" id="XP_060407397.1">
    <property type="nucleotide sequence ID" value="XM_060550654.1"/>
</dbReference>
<feature type="region of interest" description="Disordered" evidence="1">
    <location>
        <begin position="169"/>
        <end position="190"/>
    </location>
</feature>
<evidence type="ECO:0000256" key="1">
    <source>
        <dbReference type="SAM" id="MobiDB-lite"/>
    </source>
</evidence>